<keyword evidence="1" id="KW-0472">Membrane</keyword>
<proteinExistence type="predicted"/>
<protein>
    <submittedName>
        <fullName evidence="2">Flp pilus assembly protein TadB</fullName>
    </submittedName>
</protein>
<dbReference type="Proteomes" id="UP000561459">
    <property type="component" value="Unassembled WGS sequence"/>
</dbReference>
<keyword evidence="1" id="KW-0812">Transmembrane</keyword>
<dbReference type="EMBL" id="JACIDY010000001">
    <property type="protein sequence ID" value="MBB3938399.1"/>
    <property type="molecule type" value="Genomic_DNA"/>
</dbReference>
<reference evidence="2 3" key="1">
    <citation type="submission" date="2020-08" db="EMBL/GenBank/DDBJ databases">
        <title>Genomic Encyclopedia of Type Strains, Phase IV (KMG-IV): sequencing the most valuable type-strain genomes for metagenomic binning, comparative biology and taxonomic classification.</title>
        <authorList>
            <person name="Goeker M."/>
        </authorList>
    </citation>
    <scope>NUCLEOTIDE SEQUENCE [LARGE SCALE GENOMIC DNA]</scope>
    <source>
        <strain evidence="2 3">DSM 27568</strain>
    </source>
</reference>
<evidence type="ECO:0000313" key="3">
    <source>
        <dbReference type="Proteomes" id="UP000561459"/>
    </source>
</evidence>
<comment type="caution">
    <text evidence="2">The sequence shown here is derived from an EMBL/GenBank/DDBJ whole genome shotgun (WGS) entry which is preliminary data.</text>
</comment>
<accession>A0A7W6FWI9</accession>
<feature type="transmembrane region" description="Helical" evidence="1">
    <location>
        <begin position="6"/>
        <end position="25"/>
    </location>
</feature>
<keyword evidence="3" id="KW-1185">Reference proteome</keyword>
<evidence type="ECO:0000256" key="1">
    <source>
        <dbReference type="SAM" id="Phobius"/>
    </source>
</evidence>
<dbReference type="RefSeq" id="WP_183615374.1">
    <property type="nucleotide sequence ID" value="NZ_JACIDY010000001.1"/>
</dbReference>
<name>A0A7W6FWI9_9SPHN</name>
<gene>
    <name evidence="2" type="ORF">GGR39_000028</name>
</gene>
<evidence type="ECO:0000313" key="2">
    <source>
        <dbReference type="EMBL" id="MBB3938399.1"/>
    </source>
</evidence>
<keyword evidence="1" id="KW-1133">Transmembrane helix</keyword>
<dbReference type="AlphaFoldDB" id="A0A7W6FWI9"/>
<organism evidence="2 3">
    <name type="scientific">Novosphingobium fluoreni</name>
    <dbReference type="NCBI Taxonomy" id="1391222"/>
    <lineage>
        <taxon>Bacteria</taxon>
        <taxon>Pseudomonadati</taxon>
        <taxon>Pseudomonadota</taxon>
        <taxon>Alphaproteobacteria</taxon>
        <taxon>Sphingomonadales</taxon>
        <taxon>Sphingomonadaceae</taxon>
        <taxon>Novosphingobium</taxon>
    </lineage>
</organism>
<sequence length="71" mass="8438">MLKMLFLLGLIIAVCVGLGVLVMSIRNRRRRHLSRAHRISDYAERQSQWRTYLSLNKSRSVRRITDQREPD</sequence>